<evidence type="ECO:0000256" key="7">
    <source>
        <dbReference type="SAM" id="Phobius"/>
    </source>
</evidence>
<dbReference type="OrthoDB" id="272512at2759"/>
<feature type="transmembrane region" description="Helical" evidence="7">
    <location>
        <begin position="35"/>
        <end position="58"/>
    </location>
</feature>
<protein>
    <recommendedName>
        <fullName evidence="10">Phospholipid/glycerol acyltransferase domain-containing protein</fullName>
    </recommendedName>
</protein>
<dbReference type="GO" id="GO:0016746">
    <property type="term" value="F:acyltransferase activity"/>
    <property type="evidence" value="ECO:0007669"/>
    <property type="project" value="UniProtKB-KW"/>
</dbReference>
<evidence type="ECO:0000313" key="9">
    <source>
        <dbReference type="Proteomes" id="UP000030690"/>
    </source>
</evidence>
<sequence length="447" mass="52589">MEKYREFADASTGINPFLPVWVNKKLSFQEKLLKLLLFPIVVMRLCFLSLTLIFMFFLNSLLKILIFQCIKDFFYQIIQTIYCRLLLFYLGFLYLDEQYANNKRVKIKCTKQKIPFTYDTYGHIFLSNFTSFVDILYLSFRLNPLFIVINKNGSLSPVCFYDLIKLSLKFSIPNKMGIFKNIEQIHNYARTHKIKNVVIFPEAMKSNGSCILLWKNDIFQNSDLVLRNKCNIITFIYDEINIINKKLNHFYTSPHTVFHPFIHITFLCFNIYNKIKIVWISEKDISQAIKEQSFKNNDEFVYYLRNIMGQMKPTGGTLNTIVINVKMKGIAFRLFVFVLFFYITNYNVIYGQMCTSDICQKCCHPTNDGCENNFYKTIRGNYYTDRTYCQQCDCKNPETGCGWIAQKYEKVNCTSCSFLKHASIKVKYFDTCGCGHKLKNGTLRINI</sequence>
<reference evidence="8 9" key="1">
    <citation type="submission" date="2013-02" db="EMBL/GenBank/DDBJ databases">
        <title>The Genome Annotation of Plasmodium falciparum Vietnam Oak-Knoll (FVO).</title>
        <authorList>
            <consortium name="The Broad Institute Genome Sequencing Platform"/>
            <consortium name="The Broad Institute Genome Sequencing Center for Infectious Disease"/>
            <person name="Neafsey D."/>
            <person name="Hoffman S."/>
            <person name="Volkman S."/>
            <person name="Rosenthal P."/>
            <person name="Walker B."/>
            <person name="Young S.K."/>
            <person name="Zeng Q."/>
            <person name="Gargeya S."/>
            <person name="Fitzgerald M."/>
            <person name="Haas B."/>
            <person name="Abouelleil A."/>
            <person name="Allen A.W."/>
            <person name="Alvarado L."/>
            <person name="Arachchi H.M."/>
            <person name="Berlin A.M."/>
            <person name="Chapman S.B."/>
            <person name="Gainer-Dewar J."/>
            <person name="Goldberg J."/>
            <person name="Griggs A."/>
            <person name="Gujja S."/>
            <person name="Hansen M."/>
            <person name="Howarth C."/>
            <person name="Imamovic A."/>
            <person name="Ireland A."/>
            <person name="Larimer J."/>
            <person name="McCowan C."/>
            <person name="Murphy C."/>
            <person name="Pearson M."/>
            <person name="Poon T.W."/>
            <person name="Priest M."/>
            <person name="Roberts A."/>
            <person name="Saif S."/>
            <person name="Shea T."/>
            <person name="Sisk P."/>
            <person name="Sykes S."/>
            <person name="Wortman J."/>
            <person name="Nusbaum C."/>
            <person name="Birren B."/>
        </authorList>
    </citation>
    <scope>NUCLEOTIDE SEQUENCE [LARGE SCALE GENOMIC DNA]</scope>
    <source>
        <strain evidence="9">Vietnam Oak-Knoll (FVO)</strain>
    </source>
</reference>
<proteinExistence type="predicted"/>
<feature type="transmembrane region" description="Helical" evidence="7">
    <location>
        <begin position="73"/>
        <end position="95"/>
    </location>
</feature>
<evidence type="ECO:0000256" key="5">
    <source>
        <dbReference type="ARBA" id="ARBA00023136"/>
    </source>
</evidence>
<accession>A0A024V0C8</accession>
<keyword evidence="6" id="KW-0012">Acyltransferase</keyword>
<evidence type="ECO:0008006" key="10">
    <source>
        <dbReference type="Google" id="ProtNLM"/>
    </source>
</evidence>
<name>A0A024V0C8_PLAFA</name>
<keyword evidence="2 7" id="KW-0812">Transmembrane</keyword>
<dbReference type="Proteomes" id="UP000030690">
    <property type="component" value="Unassembled WGS sequence"/>
</dbReference>
<evidence type="ECO:0000313" key="8">
    <source>
        <dbReference type="EMBL" id="ETW15997.1"/>
    </source>
</evidence>
<keyword evidence="3 7" id="KW-1133">Transmembrane helix</keyword>
<evidence type="ECO:0000256" key="2">
    <source>
        <dbReference type="ARBA" id="ARBA00022692"/>
    </source>
</evidence>
<organism evidence="8 9">
    <name type="scientific">Plasmodium falciparum Vietnam Oak-Knoll</name>
    <name type="common">FVO</name>
    <dbReference type="NCBI Taxonomy" id="1036723"/>
    <lineage>
        <taxon>Eukaryota</taxon>
        <taxon>Sar</taxon>
        <taxon>Alveolata</taxon>
        <taxon>Apicomplexa</taxon>
        <taxon>Aconoidasida</taxon>
        <taxon>Haemosporida</taxon>
        <taxon>Plasmodiidae</taxon>
        <taxon>Plasmodium</taxon>
        <taxon>Plasmodium (Laverania)</taxon>
    </lineage>
</organism>
<keyword evidence="4" id="KW-0443">Lipid metabolism</keyword>
<feature type="transmembrane region" description="Helical" evidence="7">
    <location>
        <begin position="330"/>
        <end position="350"/>
    </location>
</feature>
<keyword evidence="5 7" id="KW-0472">Membrane</keyword>
<evidence type="ECO:0000256" key="4">
    <source>
        <dbReference type="ARBA" id="ARBA00023098"/>
    </source>
</evidence>
<keyword evidence="1" id="KW-0808">Transferase</keyword>
<reference evidence="8 9" key="2">
    <citation type="submission" date="2013-02" db="EMBL/GenBank/DDBJ databases">
        <title>The Genome Sequence of Plasmodium falciparum Vietnam Oak-Knoll (FVO).</title>
        <authorList>
            <consortium name="The Broad Institute Genome Sequencing Platform"/>
            <consortium name="The Broad Institute Genome Sequencing Center for Infectious Disease"/>
            <person name="Neafsey D."/>
            <person name="Cheeseman I."/>
            <person name="Volkman S."/>
            <person name="Adams J."/>
            <person name="Walker B."/>
            <person name="Young S.K."/>
            <person name="Zeng Q."/>
            <person name="Gargeya S."/>
            <person name="Fitzgerald M."/>
            <person name="Haas B."/>
            <person name="Abouelleil A."/>
            <person name="Alvarado L."/>
            <person name="Arachchi H.M."/>
            <person name="Berlin A.M."/>
            <person name="Chapman S.B."/>
            <person name="Dewar J."/>
            <person name="Goldberg J."/>
            <person name="Griggs A."/>
            <person name="Gujja S."/>
            <person name="Hansen M."/>
            <person name="Howarth C."/>
            <person name="Imamovic A."/>
            <person name="Larimer J."/>
            <person name="McCowan C."/>
            <person name="Murphy C."/>
            <person name="Neiman D."/>
            <person name="Pearson M."/>
            <person name="Priest M."/>
            <person name="Roberts A."/>
            <person name="Saif S."/>
            <person name="Shea T."/>
            <person name="Sisk P."/>
            <person name="Sykes S."/>
            <person name="Wortman J."/>
            <person name="Nusbaum C."/>
            <person name="Birren B."/>
        </authorList>
    </citation>
    <scope>NUCLEOTIDE SEQUENCE [LARGE SCALE GENOMIC DNA]</scope>
    <source>
        <strain evidence="9">Vietnam Oak-Knoll (FVO)</strain>
    </source>
</reference>
<gene>
    <name evidence="8" type="ORF">PFFVO_05099</name>
</gene>
<evidence type="ECO:0000256" key="6">
    <source>
        <dbReference type="ARBA" id="ARBA00023315"/>
    </source>
</evidence>
<evidence type="ECO:0000256" key="1">
    <source>
        <dbReference type="ARBA" id="ARBA00022679"/>
    </source>
</evidence>
<dbReference type="GO" id="GO:0006629">
    <property type="term" value="P:lipid metabolic process"/>
    <property type="evidence" value="ECO:0007669"/>
    <property type="project" value="UniProtKB-KW"/>
</dbReference>
<evidence type="ECO:0000256" key="3">
    <source>
        <dbReference type="ARBA" id="ARBA00022989"/>
    </source>
</evidence>
<dbReference type="EMBL" id="KI925150">
    <property type="protein sequence ID" value="ETW15997.1"/>
    <property type="molecule type" value="Genomic_DNA"/>
</dbReference>
<dbReference type="AlphaFoldDB" id="A0A024V0C8"/>
<dbReference type="PANTHER" id="PTHR23063:SF61">
    <property type="entry name" value="CHROMOSOME UNDETERMINED SCAFFOLD_7, WHOLE GENOME SHOTGUN SEQUENCE"/>
    <property type="match status" value="1"/>
</dbReference>
<dbReference type="PANTHER" id="PTHR23063">
    <property type="entry name" value="PHOSPHOLIPID ACYLTRANSFERASE"/>
    <property type="match status" value="1"/>
</dbReference>